<accession>S4R7Q6</accession>
<evidence type="ECO:0000256" key="1">
    <source>
        <dbReference type="SAM" id="Coils"/>
    </source>
</evidence>
<proteinExistence type="predicted"/>
<sequence>EQSPGMELHRETQESIEAARHYQQELQCRMSELQRAINQVEESGRRTSAKLMVHFSELERELTARLRERRDALLSQVDTLRHRGQQPLLECQRLLQGSISTTEELLWEGEKALQTDPENRNQALLDFSKKSLQMQLHSLPEVPLLVDVPCLSAQLDASLLRMLSGRVAEHGSLATHAPVQISELRARPGAVLVRWSELEDATASVQYRLQFCRGRATLDGDEGSGGPAPTFTDAYTGPEREFALAPVDAGVHVTFRVCARHGPKVAWSPWSVPLMGRTHLHPYEWTQGNDGFSLSSRRNMALRTCAADASPVLYTREASLTCGETATFRIKNGTDQRDGVGLSVGSPSDLDSLQRDGAICIATNGAVFVNGREMINQLPPLTTGSAVTFDSERVAPCKLRVAIGCGRREVLVDWPLGQPALSLHLACCFSTPGWKVLAY</sequence>
<dbReference type="STRING" id="7757.ENSPMAP00000001236"/>
<dbReference type="AlphaFoldDB" id="S4R7Q6"/>
<dbReference type="OMA" id="HEWTPGF"/>
<dbReference type="HOGENOM" id="CLU_057983_0_0_1"/>
<feature type="coiled-coil region" evidence="1">
    <location>
        <begin position="16"/>
        <end position="43"/>
    </location>
</feature>
<dbReference type="InterPro" id="IPR036116">
    <property type="entry name" value="FN3_sf"/>
</dbReference>
<dbReference type="SUPFAM" id="SSF49265">
    <property type="entry name" value="Fibronectin type III"/>
    <property type="match status" value="1"/>
</dbReference>
<organism evidence="2">
    <name type="scientific">Petromyzon marinus</name>
    <name type="common">Sea lamprey</name>
    <dbReference type="NCBI Taxonomy" id="7757"/>
    <lineage>
        <taxon>Eukaryota</taxon>
        <taxon>Metazoa</taxon>
        <taxon>Chordata</taxon>
        <taxon>Craniata</taxon>
        <taxon>Vertebrata</taxon>
        <taxon>Cyclostomata</taxon>
        <taxon>Hyperoartia</taxon>
        <taxon>Petromyzontiformes</taxon>
        <taxon>Petromyzontidae</taxon>
        <taxon>Petromyzon</taxon>
    </lineage>
</organism>
<keyword evidence="1" id="KW-0175">Coiled coil</keyword>
<reference evidence="2" key="1">
    <citation type="submission" date="2025-08" db="UniProtKB">
        <authorList>
            <consortium name="Ensembl"/>
        </authorList>
    </citation>
    <scope>IDENTIFICATION</scope>
</reference>
<evidence type="ECO:0000313" key="2">
    <source>
        <dbReference type="Ensembl" id="ENSPMAP00000001236.1"/>
    </source>
</evidence>
<name>S4R7Q6_PETMA</name>
<reference evidence="2" key="2">
    <citation type="submission" date="2025-09" db="UniProtKB">
        <authorList>
            <consortium name="Ensembl"/>
        </authorList>
    </citation>
    <scope>IDENTIFICATION</scope>
</reference>
<dbReference type="GeneTree" id="ENSGT00940000153469"/>
<dbReference type="Ensembl" id="ENSPMAT00000001241.1">
    <property type="protein sequence ID" value="ENSPMAP00000001236.1"/>
    <property type="gene ID" value="ENSPMAG00000001113.1"/>
</dbReference>
<protein>
    <submittedName>
        <fullName evidence="2">Cytokine receptor-like factor 3</fullName>
    </submittedName>
</protein>